<keyword evidence="8" id="KW-1185">Reference proteome</keyword>
<evidence type="ECO:0000256" key="2">
    <source>
        <dbReference type="ARBA" id="ARBA00022801"/>
    </source>
</evidence>
<reference evidence="8" key="1">
    <citation type="journal article" date="2019" name="Int. J. Syst. Evol. Microbiol.">
        <title>The Global Catalogue of Microorganisms (GCM) 10K type strain sequencing project: providing services to taxonomists for standard genome sequencing and annotation.</title>
        <authorList>
            <consortium name="The Broad Institute Genomics Platform"/>
            <consortium name="The Broad Institute Genome Sequencing Center for Infectious Disease"/>
            <person name="Wu L."/>
            <person name="Ma J."/>
        </authorList>
    </citation>
    <scope>NUCLEOTIDE SEQUENCE [LARGE SCALE GENOMIC DNA]</scope>
    <source>
        <strain evidence="8">NBRC 105830</strain>
    </source>
</reference>
<evidence type="ECO:0000256" key="3">
    <source>
        <dbReference type="ARBA" id="ARBA00022806"/>
    </source>
</evidence>
<dbReference type="Pfam" id="PF13087">
    <property type="entry name" value="AAA_12"/>
    <property type="match status" value="1"/>
</dbReference>
<feature type="domain" description="DNA2/NAM7 helicase-like C-terminal" evidence="5">
    <location>
        <begin position="992"/>
        <end position="1165"/>
    </location>
</feature>
<accession>A0ABQ6HTL8</accession>
<dbReference type="EMBL" id="BSUJ01000001">
    <property type="protein sequence ID" value="GMA21044.1"/>
    <property type="molecule type" value="Genomic_DNA"/>
</dbReference>
<keyword evidence="1" id="KW-0547">Nucleotide-binding</keyword>
<keyword evidence="2" id="KW-0378">Hydrolase</keyword>
<keyword evidence="3" id="KW-0347">Helicase</keyword>
<organism evidence="7 8">
    <name type="scientific">Arsenicicoccus piscis</name>
    <dbReference type="NCBI Taxonomy" id="673954"/>
    <lineage>
        <taxon>Bacteria</taxon>
        <taxon>Bacillati</taxon>
        <taxon>Actinomycetota</taxon>
        <taxon>Actinomycetes</taxon>
        <taxon>Micrococcales</taxon>
        <taxon>Intrasporangiaceae</taxon>
        <taxon>Arsenicicoccus</taxon>
    </lineage>
</organism>
<dbReference type="Gene3D" id="3.40.50.300">
    <property type="entry name" value="P-loop containing nucleotide triphosphate hydrolases"/>
    <property type="match status" value="2"/>
</dbReference>
<evidence type="ECO:0000259" key="5">
    <source>
        <dbReference type="Pfam" id="PF13087"/>
    </source>
</evidence>
<dbReference type="InterPro" id="IPR019993">
    <property type="entry name" value="RecB_nuclease_TM0106_put"/>
</dbReference>
<dbReference type="PANTHER" id="PTHR43788:SF8">
    <property type="entry name" value="DNA-BINDING PROTEIN SMUBP-2"/>
    <property type="match status" value="1"/>
</dbReference>
<name>A0ABQ6HTL8_9MICO</name>
<dbReference type="Pfam" id="PF13604">
    <property type="entry name" value="AAA_30"/>
    <property type="match status" value="1"/>
</dbReference>
<dbReference type="NCBIfam" id="TIGR03491">
    <property type="entry name" value="TM0106 family RecB-like putative nuclease"/>
    <property type="match status" value="1"/>
</dbReference>
<protein>
    <recommendedName>
        <fullName evidence="9">TM0106 family RecB-like nuclease</fullName>
    </recommendedName>
</protein>
<evidence type="ECO:0008006" key="9">
    <source>
        <dbReference type="Google" id="ProtNLM"/>
    </source>
</evidence>
<comment type="caution">
    <text evidence="7">The sequence shown here is derived from an EMBL/GenBank/DDBJ whole genome shotgun (WGS) entry which is preliminary data.</text>
</comment>
<evidence type="ECO:0000313" key="7">
    <source>
        <dbReference type="EMBL" id="GMA21044.1"/>
    </source>
</evidence>
<gene>
    <name evidence="7" type="ORF">GCM10025862_30650</name>
</gene>
<dbReference type="InterPro" id="IPR047187">
    <property type="entry name" value="SF1_C_Upf1"/>
</dbReference>
<dbReference type="InterPro" id="IPR027417">
    <property type="entry name" value="P-loop_NTPase"/>
</dbReference>
<feature type="domain" description="YprB ribonuclease H-like" evidence="6">
    <location>
        <begin position="325"/>
        <end position="513"/>
    </location>
</feature>
<dbReference type="CDD" id="cd17934">
    <property type="entry name" value="DEXXQc_Upf1-like"/>
    <property type="match status" value="1"/>
</dbReference>
<dbReference type="InterPro" id="IPR041679">
    <property type="entry name" value="DNA2/NAM7-like_C"/>
</dbReference>
<dbReference type="CDD" id="cd18808">
    <property type="entry name" value="SF1_C_Upf1"/>
    <property type="match status" value="1"/>
</dbReference>
<dbReference type="Proteomes" id="UP001157109">
    <property type="component" value="Unassembled WGS sequence"/>
</dbReference>
<proteinExistence type="predicted"/>
<dbReference type="PANTHER" id="PTHR43788">
    <property type="entry name" value="DNA2/NAM7 HELICASE FAMILY MEMBER"/>
    <property type="match status" value="1"/>
</dbReference>
<evidence type="ECO:0000259" key="6">
    <source>
        <dbReference type="Pfam" id="PF13482"/>
    </source>
</evidence>
<evidence type="ECO:0000256" key="4">
    <source>
        <dbReference type="ARBA" id="ARBA00022840"/>
    </source>
</evidence>
<evidence type="ECO:0000313" key="8">
    <source>
        <dbReference type="Proteomes" id="UP001157109"/>
    </source>
</evidence>
<evidence type="ECO:0000256" key="1">
    <source>
        <dbReference type="ARBA" id="ARBA00022741"/>
    </source>
</evidence>
<keyword evidence="4" id="KW-0067">ATP-binding</keyword>
<dbReference type="SUPFAM" id="SSF52540">
    <property type="entry name" value="P-loop containing nucleoside triphosphate hydrolases"/>
    <property type="match status" value="1"/>
</dbReference>
<sequence length="1204" mass="130124">MILLGDDETGGSVVWSASDLAQVSVCEFAAMRGLDVQLGHLEGAPADPDPLLAQLARLGDAHEQAELRRLRAEHGTGRVLTIDRPSPWTTGALTAARDRTLQALRDGVDVVCQGAFFDGELVGFADFLVRDPRWSGDRPVYTVHDTKLAHHVRVTALLQLAAYADQLMAMGVDPGDDVVLVLGDQTRPRFPLAEILPVYRERRGRLRTLVRRRQEAGSPIRWGEPDLVACGRCAECAEQVAATRDVLMVAGVRARHRAVLHEAGVDTIDALAALSERPEGLSTRTYDKIRHQARLQVAATPGRVLHEVVDASMLHALPAPDPGDIFFDFEGDPLWQEAGSSARGLEYLFGLLDTDETFTPLWAHDRAQERQALLDFLDHVEARRRQHPGMHIYHYAPYETSALKRLAGRHGVGEERVDTLVREHVFVDLYSVVKRSVRISQASYSIKKLEPLYMGDQLRGGDVTTAGESIVEYHRFTEAVVADRHDDAAALLTAIADYNRYDCLSTLRLRDWLLGLAAVEPVPAGEALDGGVVGDQVVDGSVMEADVAGGGDSADSEAEIDPVAAHRDRVVRELMERAEVGRDELRTPEQTVAAMAAAGVGYNVREHKPFWWGHFDRLVGEPEDWADRSALVVERAEVVSDWEAASGRALTLTRVLRLQGRVESGSSILRAGDASVHLLYEHPGPAELAPTGPGERAWHSRASVTLVEDVSGDRHGRVALTVHERTTKDRRTYAELPSAVAPGAPPAAVALDDALLAFAERVHASWPELPREAAVDVLARRAPQGATGAAVLPQPDGDDLITAITTAVLGLDRSYLAVQGPPGTGKTYVASHVIKRLVEQGWRVGVVSQGHAAVEHLLDACVRAGVDPAVVGKLKARSESPTWTALAKERDLRDLLDRSADVGCVVGGTAWDFSSTKKFADAELDLLVVDEAGQFSLANTVASARAANRLLLLGDPQQLPQVSQGIHPAPVDQSALSWLADGAHALPAELGYFLPTSWRLHPAICEVVSQLSYDGRLHAHTAVAGSRSLTGVPAGVATVRVEHEGNSGQSPEEAAAVLELVQSHLGLPWRPGADEPTRPLDEADIIVVAPYNAQVDLLRRTLDEADLPRVRVGTVDRYQGQEAAVAIVSMTASRLSETPRGAGFLLNRNRLNVALSRAQWRAIIVRSTTLTDALPASASGLLELGAFLRLSESTSAATLLDPPR</sequence>
<dbReference type="Pfam" id="PF13482">
    <property type="entry name" value="RNase_H_2"/>
    <property type="match status" value="1"/>
</dbReference>
<dbReference type="RefSeq" id="WP_241441363.1">
    <property type="nucleotide sequence ID" value="NZ_BSUJ01000001.1"/>
</dbReference>
<dbReference type="InterPro" id="IPR038720">
    <property type="entry name" value="YprB_RNase_H-like_dom"/>
</dbReference>
<dbReference type="InterPro" id="IPR050534">
    <property type="entry name" value="Coronavir_polyprotein_1ab"/>
</dbReference>